<reference evidence="9 10" key="1">
    <citation type="submission" date="2023-10" db="EMBL/GenBank/DDBJ databases">
        <title>Psychrosphaera aquimaarina strain SW33 isolated from seawater.</title>
        <authorList>
            <person name="Bayburt H."/>
            <person name="Kim J.M."/>
            <person name="Choi B.J."/>
            <person name="Jeon C.O."/>
        </authorList>
    </citation>
    <scope>NUCLEOTIDE SEQUENCE [LARGE SCALE GENOMIC DNA]</scope>
    <source>
        <strain evidence="9 10">KCTC 52743</strain>
    </source>
</reference>
<proteinExistence type="inferred from homology"/>
<keyword evidence="6" id="KW-1133">Transmembrane helix</keyword>
<feature type="modified residue" description="FMN phosphoryl threonine" evidence="6">
    <location>
        <position position="181"/>
    </location>
</feature>
<dbReference type="Proteomes" id="UP001257914">
    <property type="component" value="Unassembled WGS sequence"/>
</dbReference>
<keyword evidence="1 6" id="KW-0813">Transport</keyword>
<dbReference type="EC" id="7.-.-.-" evidence="6"/>
<dbReference type="PANTHER" id="PTHR36118:SF1">
    <property type="entry name" value="ION-TRANSLOCATING OXIDOREDUCTASE COMPLEX SUBUNIT G"/>
    <property type="match status" value="1"/>
</dbReference>
<comment type="caution">
    <text evidence="9">The sequence shown here is derived from an EMBL/GenBank/DDBJ whole genome shotgun (WGS) entry which is preliminary data.</text>
</comment>
<feature type="domain" description="FMN-binding" evidence="8">
    <location>
        <begin position="106"/>
        <end position="198"/>
    </location>
</feature>
<keyword evidence="6" id="KW-0997">Cell inner membrane</keyword>
<keyword evidence="2 6" id="KW-0597">Phosphoprotein</keyword>
<evidence type="ECO:0000256" key="2">
    <source>
        <dbReference type="ARBA" id="ARBA00022553"/>
    </source>
</evidence>
<dbReference type="RefSeq" id="WP_315946566.1">
    <property type="nucleotide sequence ID" value="NZ_JAWCUA010000007.1"/>
</dbReference>
<dbReference type="SMART" id="SM00900">
    <property type="entry name" value="FMN_bind"/>
    <property type="match status" value="1"/>
</dbReference>
<evidence type="ECO:0000256" key="6">
    <source>
        <dbReference type="HAMAP-Rule" id="MF_00479"/>
    </source>
</evidence>
<protein>
    <recommendedName>
        <fullName evidence="6">Ion-translocating oxidoreductase complex subunit G</fullName>
        <ecNumber evidence="6">7.-.-.-</ecNumber>
    </recommendedName>
    <alternativeName>
        <fullName evidence="6">Rnf electron transport complex subunit G</fullName>
    </alternativeName>
</protein>
<evidence type="ECO:0000256" key="1">
    <source>
        <dbReference type="ARBA" id="ARBA00022448"/>
    </source>
</evidence>
<evidence type="ECO:0000256" key="5">
    <source>
        <dbReference type="ARBA" id="ARBA00022982"/>
    </source>
</evidence>
<dbReference type="Pfam" id="PF04205">
    <property type="entry name" value="FMN_bind"/>
    <property type="match status" value="1"/>
</dbReference>
<sequence>MNKNLLIFTSKKNALLLSAFAAVCTLLVSLTYVYTAPLIEQQAQQDLLNKLNQVLVPERFDNNPLENCLHITDKSIFGDDESHVIYRATQQEQPYALVFQTQTLKGYNGLIKLMVAIDKTGKVQGVRTLQHKETPGLGDKIDLEKSNWVLSFNDMKVNSDTDKRWFVKKDGGYFDQFTGATITPRAVVNQLRQSIRYVSSNFDRLFVMENQCVVDELLPPDSLVQPITTDPQSQLEEQKATLTTKDEVSND</sequence>
<comment type="function">
    <text evidence="6">Part of a membrane-bound complex that couples electron transfer with translocation of ions across the membrane.</text>
</comment>
<comment type="subunit">
    <text evidence="6">The complex is composed of six subunits: RnfA, RnfB, RnfC, RnfD, RnfE and RnfG.</text>
</comment>
<feature type="compositionally biased region" description="Basic and acidic residues" evidence="7">
    <location>
        <begin position="236"/>
        <end position="251"/>
    </location>
</feature>
<keyword evidence="6" id="KW-0812">Transmembrane</keyword>
<feature type="compositionally biased region" description="Polar residues" evidence="7">
    <location>
        <begin position="225"/>
        <end position="235"/>
    </location>
</feature>
<evidence type="ECO:0000313" key="10">
    <source>
        <dbReference type="Proteomes" id="UP001257914"/>
    </source>
</evidence>
<comment type="similarity">
    <text evidence="6">Belongs to the RnfG family.</text>
</comment>
<keyword evidence="4 6" id="KW-0288">FMN</keyword>
<evidence type="ECO:0000259" key="8">
    <source>
        <dbReference type="SMART" id="SM00900"/>
    </source>
</evidence>
<feature type="region of interest" description="Disordered" evidence="7">
    <location>
        <begin position="224"/>
        <end position="251"/>
    </location>
</feature>
<evidence type="ECO:0000256" key="4">
    <source>
        <dbReference type="ARBA" id="ARBA00022643"/>
    </source>
</evidence>
<dbReference type="PANTHER" id="PTHR36118">
    <property type="entry name" value="ION-TRANSLOCATING OXIDOREDUCTASE COMPLEX SUBUNIT G"/>
    <property type="match status" value="1"/>
</dbReference>
<accession>A0ABU3QZP0</accession>
<name>A0ABU3QZP0_9GAMM</name>
<organism evidence="9 10">
    <name type="scientific">Psychrosphaera aquimarina</name>
    <dbReference type="NCBI Taxonomy" id="2044854"/>
    <lineage>
        <taxon>Bacteria</taxon>
        <taxon>Pseudomonadati</taxon>
        <taxon>Pseudomonadota</taxon>
        <taxon>Gammaproteobacteria</taxon>
        <taxon>Alteromonadales</taxon>
        <taxon>Pseudoalteromonadaceae</taxon>
        <taxon>Psychrosphaera</taxon>
    </lineage>
</organism>
<comment type="subcellular location">
    <subcellularLocation>
        <location evidence="6">Cell inner membrane</location>
        <topology evidence="6">Single-pass membrane protein</topology>
    </subcellularLocation>
</comment>
<evidence type="ECO:0000256" key="7">
    <source>
        <dbReference type="SAM" id="MobiDB-lite"/>
    </source>
</evidence>
<keyword evidence="5 6" id="KW-0249">Electron transport</keyword>
<keyword evidence="10" id="KW-1185">Reference proteome</keyword>
<keyword evidence="6" id="KW-0472">Membrane</keyword>
<dbReference type="NCBIfam" id="TIGR01947">
    <property type="entry name" value="rnfG"/>
    <property type="match status" value="1"/>
</dbReference>
<evidence type="ECO:0000256" key="3">
    <source>
        <dbReference type="ARBA" id="ARBA00022630"/>
    </source>
</evidence>
<keyword evidence="6" id="KW-1278">Translocase</keyword>
<dbReference type="EMBL" id="JAWCUA010000007">
    <property type="protein sequence ID" value="MDU0112903.1"/>
    <property type="molecule type" value="Genomic_DNA"/>
</dbReference>
<evidence type="ECO:0000313" key="9">
    <source>
        <dbReference type="EMBL" id="MDU0112903.1"/>
    </source>
</evidence>
<gene>
    <name evidence="9" type="primary">rsxG</name>
    <name evidence="6" type="synonym">rnfG</name>
    <name evidence="9" type="ORF">RT723_07815</name>
</gene>
<keyword evidence="3 6" id="KW-0285">Flavoprotein</keyword>
<dbReference type="InterPro" id="IPR007329">
    <property type="entry name" value="FMN-bd"/>
</dbReference>
<dbReference type="InterPro" id="IPR010209">
    <property type="entry name" value="Ion_transpt_RnfG/RsxG"/>
</dbReference>
<comment type="cofactor">
    <cofactor evidence="6">
        <name>FMN</name>
        <dbReference type="ChEBI" id="CHEBI:58210"/>
    </cofactor>
</comment>
<dbReference type="HAMAP" id="MF_00479">
    <property type="entry name" value="RsxG_RnfG"/>
    <property type="match status" value="1"/>
</dbReference>
<dbReference type="NCBIfam" id="NF002519">
    <property type="entry name" value="PRK01908.1"/>
    <property type="match status" value="1"/>
</dbReference>
<keyword evidence="6" id="KW-1003">Cell membrane</keyword>